<evidence type="ECO:0000313" key="7">
    <source>
        <dbReference type="Proteomes" id="UP000295531"/>
    </source>
</evidence>
<dbReference type="OrthoDB" id="359268at2"/>
<gene>
    <name evidence="6" type="ORF">DEU29_12320</name>
</gene>
<keyword evidence="2" id="KW-0285">Flavoprotein</keyword>
<dbReference type="Gene3D" id="3.40.50.360">
    <property type="match status" value="1"/>
</dbReference>
<name>A0A4R6NY60_9GAMM</name>
<dbReference type="Proteomes" id="UP000295531">
    <property type="component" value="Unassembled WGS sequence"/>
</dbReference>
<organism evidence="6 7">
    <name type="scientific">Idiomarina aquatica</name>
    <dbReference type="NCBI Taxonomy" id="1327752"/>
    <lineage>
        <taxon>Bacteria</taxon>
        <taxon>Pseudomonadati</taxon>
        <taxon>Pseudomonadota</taxon>
        <taxon>Gammaproteobacteria</taxon>
        <taxon>Alteromonadales</taxon>
        <taxon>Idiomarinaceae</taxon>
        <taxon>Idiomarina</taxon>
    </lineage>
</organism>
<keyword evidence="3" id="KW-0288">FMN</keyword>
<feature type="domain" description="Flavodoxin-like" evidence="5">
    <location>
        <begin position="4"/>
        <end position="146"/>
    </location>
</feature>
<dbReference type="PROSITE" id="PS50902">
    <property type="entry name" value="FLAVODOXIN_LIKE"/>
    <property type="match status" value="1"/>
</dbReference>
<dbReference type="PRINTS" id="PR00369">
    <property type="entry name" value="FLAVODOXIN"/>
</dbReference>
<dbReference type="RefSeq" id="WP_133540661.1">
    <property type="nucleotide sequence ID" value="NZ_SNXI01000023.1"/>
</dbReference>
<dbReference type="Pfam" id="PF00258">
    <property type="entry name" value="Flavodoxin_1"/>
    <property type="match status" value="1"/>
</dbReference>
<reference evidence="6 7" key="1">
    <citation type="submission" date="2019-03" db="EMBL/GenBank/DDBJ databases">
        <title>Freshwater and sediment microbial communities from various areas in North America, analyzing microbe dynamics in response to fracking.</title>
        <authorList>
            <person name="Lamendella R."/>
        </authorList>
    </citation>
    <scope>NUCLEOTIDE SEQUENCE [LARGE SCALE GENOMIC DNA]</scope>
    <source>
        <strain evidence="6 7">18_TX</strain>
    </source>
</reference>
<dbReference type="InterPro" id="IPR001094">
    <property type="entry name" value="Flavdoxin-like"/>
</dbReference>
<dbReference type="GO" id="GO:0016491">
    <property type="term" value="F:oxidoreductase activity"/>
    <property type="evidence" value="ECO:0007669"/>
    <property type="project" value="TreeGrafter"/>
</dbReference>
<protein>
    <submittedName>
        <fullName evidence="6">Flavodoxin</fullName>
    </submittedName>
</protein>
<evidence type="ECO:0000259" key="5">
    <source>
        <dbReference type="PROSITE" id="PS50902"/>
    </source>
</evidence>
<proteinExistence type="predicted"/>
<keyword evidence="7" id="KW-1185">Reference proteome</keyword>
<dbReference type="SUPFAM" id="SSF52218">
    <property type="entry name" value="Flavoproteins"/>
    <property type="match status" value="1"/>
</dbReference>
<sequence>MTQLQILVGTTSGNTEHLADHAADLIKARLDIDIAMHYEPSFDTLDQTQPWLIFLASHGAGDYGDSMLDFYAQLTDVDAVKPFPYAVIAIGESCYDTYCSAGRDIDQRLQQLGAERIYTRLEIDMLEDDPEAAFEQWYGGWISALRSCTQS</sequence>
<evidence type="ECO:0000256" key="4">
    <source>
        <dbReference type="ARBA" id="ARBA00022982"/>
    </source>
</evidence>
<dbReference type="PANTHER" id="PTHR19384:SF128">
    <property type="entry name" value="NADPH OXIDOREDUCTASE A"/>
    <property type="match status" value="1"/>
</dbReference>
<dbReference type="GO" id="GO:0005829">
    <property type="term" value="C:cytosol"/>
    <property type="evidence" value="ECO:0007669"/>
    <property type="project" value="TreeGrafter"/>
</dbReference>
<dbReference type="InterPro" id="IPR008254">
    <property type="entry name" value="Flavodoxin/NO_synth"/>
</dbReference>
<evidence type="ECO:0000256" key="3">
    <source>
        <dbReference type="ARBA" id="ARBA00022643"/>
    </source>
</evidence>
<dbReference type="GO" id="GO:0050660">
    <property type="term" value="F:flavin adenine dinucleotide binding"/>
    <property type="evidence" value="ECO:0007669"/>
    <property type="project" value="TreeGrafter"/>
</dbReference>
<dbReference type="EMBL" id="SNXI01000023">
    <property type="protein sequence ID" value="TDP28199.1"/>
    <property type="molecule type" value="Genomic_DNA"/>
</dbReference>
<dbReference type="InterPro" id="IPR029039">
    <property type="entry name" value="Flavoprotein-like_sf"/>
</dbReference>
<keyword evidence="4" id="KW-0813">Transport</keyword>
<evidence type="ECO:0000313" key="6">
    <source>
        <dbReference type="EMBL" id="TDP28199.1"/>
    </source>
</evidence>
<evidence type="ECO:0000256" key="1">
    <source>
        <dbReference type="ARBA" id="ARBA00001917"/>
    </source>
</evidence>
<dbReference type="GO" id="GO:0010181">
    <property type="term" value="F:FMN binding"/>
    <property type="evidence" value="ECO:0007669"/>
    <property type="project" value="InterPro"/>
</dbReference>
<keyword evidence="4" id="KW-0249">Electron transport</keyword>
<evidence type="ECO:0000256" key="2">
    <source>
        <dbReference type="ARBA" id="ARBA00022630"/>
    </source>
</evidence>
<accession>A0A4R6NY60</accession>
<comment type="caution">
    <text evidence="6">The sequence shown here is derived from an EMBL/GenBank/DDBJ whole genome shotgun (WGS) entry which is preliminary data.</text>
</comment>
<dbReference type="PANTHER" id="PTHR19384">
    <property type="entry name" value="NITRIC OXIDE SYNTHASE-RELATED"/>
    <property type="match status" value="1"/>
</dbReference>
<comment type="cofactor">
    <cofactor evidence="1">
        <name>FMN</name>
        <dbReference type="ChEBI" id="CHEBI:58210"/>
    </cofactor>
</comment>
<dbReference type="AlphaFoldDB" id="A0A4R6NY60"/>